<protein>
    <submittedName>
        <fullName evidence="1">5'-3' exonuclease</fullName>
    </submittedName>
</protein>
<evidence type="ECO:0000313" key="2">
    <source>
        <dbReference type="Proteomes" id="UP000678630"/>
    </source>
</evidence>
<evidence type="ECO:0000313" key="1">
    <source>
        <dbReference type="EMBL" id="QVQ34713.1"/>
    </source>
</evidence>
<dbReference type="Proteomes" id="UP000678630">
    <property type="component" value="Segment"/>
</dbReference>
<keyword evidence="2" id="KW-1185">Reference proteome</keyword>
<dbReference type="EMBL" id="MZ099557">
    <property type="protein sequence ID" value="QVQ34713.1"/>
    <property type="molecule type" value="Genomic_DNA"/>
</dbReference>
<keyword evidence="1" id="KW-0269">Exonuclease</keyword>
<reference evidence="1 2" key="1">
    <citation type="submission" date="2021-05" db="EMBL/GenBank/DDBJ databases">
        <authorList>
            <person name="Wintachai P."/>
        </authorList>
    </citation>
    <scope>NUCLEOTIDE SEQUENCE [LARGE SCALE GENOMIC DNA]</scope>
</reference>
<name>A0A8E6KYG0_9CAUD</name>
<keyword evidence="1" id="KW-0540">Nuclease</keyword>
<sequence>MLINIMDVEMNSILSRFGVTSDSISKVDTYKAGHQGDVLLHDGDSDCYYVCTQYRKMQTILNNFEIAIQEKMFLTGATTARVHLTPTGCAKNGRHLLNTVKPYQGNREGKQKPANLEELRNIAPEYFKDHPTIKVFSHYDIEADDALMIDHYHYQNGILVSADKDLQISPHKSYNMDEGKFETLLKGDRFGWIAKKEWLTPSLKPASKIIGKGTKFYFAQLLMGDVADNVKGILKLNGKACGEALTLATLEPIKDENEACNVVLDGYRAINQNVLPEAAAMWLLRWRGDSVYDFLNEHDLSPANKDFLDDCMFNRKWMMEQEEYDALH</sequence>
<keyword evidence="1" id="KW-0378">Hydrolase</keyword>
<dbReference type="GO" id="GO:0004527">
    <property type="term" value="F:exonuclease activity"/>
    <property type="evidence" value="ECO:0007669"/>
    <property type="project" value="UniProtKB-KW"/>
</dbReference>
<proteinExistence type="predicted"/>
<accession>A0A8E6KYG0</accession>
<organism evidence="1 2">
    <name type="scientific">Acinetobacter phage vB_AbaP_WU2001</name>
    <dbReference type="NCBI Taxonomy" id="2867278"/>
    <lineage>
        <taxon>Viruses</taxon>
        <taxon>Duplodnaviria</taxon>
        <taxon>Heunggongvirae</taxon>
        <taxon>Uroviricota</taxon>
        <taxon>Caudoviricetes</taxon>
        <taxon>Autographivirales</taxon>
        <taxon>Autoscriptoviridae</taxon>
        <taxon>Beijerinckvirinae</taxon>
        <taxon>Friunavirus</taxon>
        <taxon>Friunavirus WU2001</taxon>
    </lineage>
</organism>